<keyword evidence="1" id="KW-0472">Membrane</keyword>
<sequence>MIRYGICTNTDYNCPNANSGDVIQVDGAQEFICPECKKELFEVSKPPSRYSKWFKPALIVGMLLLLCCLIWAFWPQPSITTVEVKSWDCQTGVLSLTSTGGNGDQITYKVEGINMVKSNNEFIIPNAFRNGKVLSVFAIQNGNRVSNSFTTTCINHTSLNLEAASDCQKRLITLTTTGGNESPITFIAKGLSSGESNNVFIIPKDQPVGSTLTFFAVQNGDTANVQYKIECPQAPQPPGDGGDRKPAALVIKWTRVDNSEFCDPGTCTLLYSETDKLGHTRERRIENYAKCCPANK</sequence>
<feature type="transmembrane region" description="Helical" evidence="1">
    <location>
        <begin position="53"/>
        <end position="74"/>
    </location>
</feature>
<name>A0ABT0HUV9_9BACT</name>
<keyword evidence="3" id="KW-1185">Reference proteome</keyword>
<accession>A0ABT0HUV9</accession>
<gene>
    <name evidence="2" type="ORF">M0L20_28785</name>
</gene>
<keyword evidence="1" id="KW-1133">Transmembrane helix</keyword>
<evidence type="ECO:0000256" key="1">
    <source>
        <dbReference type="SAM" id="Phobius"/>
    </source>
</evidence>
<protein>
    <submittedName>
        <fullName evidence="2">Uncharacterized protein</fullName>
    </submittedName>
</protein>
<evidence type="ECO:0000313" key="3">
    <source>
        <dbReference type="Proteomes" id="UP001202180"/>
    </source>
</evidence>
<evidence type="ECO:0000313" key="2">
    <source>
        <dbReference type="EMBL" id="MCK8495897.1"/>
    </source>
</evidence>
<dbReference type="EMBL" id="JALPRF010000012">
    <property type="protein sequence ID" value="MCK8495897.1"/>
    <property type="molecule type" value="Genomic_DNA"/>
</dbReference>
<comment type="caution">
    <text evidence="2">The sequence shown here is derived from an EMBL/GenBank/DDBJ whole genome shotgun (WGS) entry which is preliminary data.</text>
</comment>
<dbReference type="RefSeq" id="WP_248480700.1">
    <property type="nucleotide sequence ID" value="NZ_JALPRF010000012.1"/>
</dbReference>
<reference evidence="2 3" key="1">
    <citation type="submission" date="2022-04" db="EMBL/GenBank/DDBJ databases">
        <title>Spirosoma sp. strain RP8 genome sequencing and assembly.</title>
        <authorList>
            <person name="Jung Y."/>
        </authorList>
    </citation>
    <scope>NUCLEOTIDE SEQUENCE [LARGE SCALE GENOMIC DNA]</scope>
    <source>
        <strain evidence="2 3">RP8</strain>
    </source>
</reference>
<keyword evidence="1" id="KW-0812">Transmembrane</keyword>
<organism evidence="2 3">
    <name type="scientific">Spirosoma liriopis</name>
    <dbReference type="NCBI Taxonomy" id="2937440"/>
    <lineage>
        <taxon>Bacteria</taxon>
        <taxon>Pseudomonadati</taxon>
        <taxon>Bacteroidota</taxon>
        <taxon>Cytophagia</taxon>
        <taxon>Cytophagales</taxon>
        <taxon>Cytophagaceae</taxon>
        <taxon>Spirosoma</taxon>
    </lineage>
</organism>
<proteinExistence type="predicted"/>
<dbReference type="Proteomes" id="UP001202180">
    <property type="component" value="Unassembled WGS sequence"/>
</dbReference>